<feature type="transmembrane region" description="Helical" evidence="1">
    <location>
        <begin position="48"/>
        <end position="67"/>
    </location>
</feature>
<dbReference type="AlphaFoldDB" id="W0PG24"/>
<dbReference type="Proteomes" id="UP000019095">
    <property type="component" value="Chromosome"/>
</dbReference>
<evidence type="ECO:0000313" key="3">
    <source>
        <dbReference type="EMBL" id="AHG64028.1"/>
    </source>
</evidence>
<dbReference type="PATRIC" id="fig|1247726.3.peg.2146"/>
<keyword evidence="1" id="KW-0812">Transmembrane</keyword>
<dbReference type="STRING" id="1247726.MIM_c19480"/>
<protein>
    <submittedName>
        <fullName evidence="3">Fatty acid desaturase</fullName>
        <ecNumber evidence="3">1.14.19.-</ecNumber>
    </submittedName>
</protein>
<feature type="transmembrane region" description="Helical" evidence="1">
    <location>
        <begin position="232"/>
        <end position="257"/>
    </location>
</feature>
<organism evidence="3 4">
    <name type="scientific">Advenella mimigardefordensis (strain DSM 17166 / LMG 22922 / DPN7)</name>
    <dbReference type="NCBI Taxonomy" id="1247726"/>
    <lineage>
        <taxon>Bacteria</taxon>
        <taxon>Pseudomonadati</taxon>
        <taxon>Pseudomonadota</taxon>
        <taxon>Betaproteobacteria</taxon>
        <taxon>Burkholderiales</taxon>
        <taxon>Alcaligenaceae</taxon>
    </lineage>
</organism>
<dbReference type="eggNOG" id="COG3239">
    <property type="taxonomic scope" value="Bacteria"/>
</dbReference>
<dbReference type="GO" id="GO:0006629">
    <property type="term" value="P:lipid metabolic process"/>
    <property type="evidence" value="ECO:0007669"/>
    <property type="project" value="InterPro"/>
</dbReference>
<dbReference type="KEGG" id="amim:MIM_c19480"/>
<dbReference type="InterPro" id="IPR012171">
    <property type="entry name" value="Fatty_acid_desaturase"/>
</dbReference>
<keyword evidence="3" id="KW-0560">Oxidoreductase</keyword>
<dbReference type="EMBL" id="CP003915">
    <property type="protein sequence ID" value="AHG64028.1"/>
    <property type="molecule type" value="Genomic_DNA"/>
</dbReference>
<feature type="domain" description="Fatty acid desaturase" evidence="2">
    <location>
        <begin position="71"/>
        <end position="330"/>
    </location>
</feature>
<dbReference type="HOGENOM" id="CLU_033094_3_1_4"/>
<dbReference type="PANTHER" id="PTHR32100">
    <property type="entry name" value="OMEGA-6 FATTY ACID DESATURASE, CHLOROPLASTIC"/>
    <property type="match status" value="1"/>
</dbReference>
<feature type="transmembrane region" description="Helical" evidence="1">
    <location>
        <begin position="168"/>
        <end position="185"/>
    </location>
</feature>
<feature type="transmembrane region" description="Helical" evidence="1">
    <location>
        <begin position="73"/>
        <end position="91"/>
    </location>
</feature>
<accession>W0PG24</accession>
<proteinExistence type="predicted"/>
<dbReference type="GO" id="GO:0016491">
    <property type="term" value="F:oxidoreductase activity"/>
    <property type="evidence" value="ECO:0007669"/>
    <property type="project" value="UniProtKB-KW"/>
</dbReference>
<gene>
    <name evidence="3" type="primary">desA</name>
    <name evidence="3" type="ORF">MIM_c19480</name>
</gene>
<evidence type="ECO:0000313" key="4">
    <source>
        <dbReference type="Proteomes" id="UP000019095"/>
    </source>
</evidence>
<keyword evidence="4" id="KW-1185">Reference proteome</keyword>
<sequence>MPICGDTRHENYIMETKFTPIAPDAELPHRKIIRSWLIPISQQNTFRAFLLLFVDYTLLLALLAGTIFLSAWWLKLICALVAGFVIGRLFIIGHDACHQSLTPHRKLNKWIGRLAFLPAVSPYSLWDVGHNVVHHGFTNLKGMDFVWCPKTKEEYDALSPMRRFMERVYRGPLGAGIYYIIEIWWNRMMFPTKGYMGTQRKVFFWDGLLVSIFGLAWLGGVLYAAHATGQSALLLVLCAWFIPLLFWFYMIGFVVYIQHTHTRVVWHDNRAVWAKAQPFVSTTVHMMFRFKFGALMHHIMEHTAHHVDMSIPLYKLKKAQKTLEEMLPSRIVIQMFSWSWYFRTIKACKLYNYQERYWTDFDGNKSPDVV</sequence>
<reference evidence="3 4" key="1">
    <citation type="journal article" date="2014" name="Microbiology">
        <title>Unravelling the complete genome sequence of Advenella mimigardefordensis strain DPN7T and novel insights in the catabolism of the xenobiotic polythioester precursor 3,3'-dithiodipropionate.</title>
        <authorList>
            <person name="Wubbeler J.H."/>
            <person name="Hiessl S."/>
            <person name="Schuldes J."/>
            <person name="Thurmer A."/>
            <person name="Daniel R."/>
            <person name="Steinbuchel A."/>
        </authorList>
    </citation>
    <scope>NUCLEOTIDE SEQUENCE [LARGE SCALE GENOMIC DNA]</scope>
    <source>
        <strain evidence="4">DSM 17166 / LMG 22922 / DPN7</strain>
    </source>
</reference>
<evidence type="ECO:0000256" key="1">
    <source>
        <dbReference type="SAM" id="Phobius"/>
    </source>
</evidence>
<feature type="transmembrane region" description="Helical" evidence="1">
    <location>
        <begin position="205"/>
        <end position="225"/>
    </location>
</feature>
<dbReference type="InterPro" id="IPR005804">
    <property type="entry name" value="FA_desaturase_dom"/>
</dbReference>
<dbReference type="Pfam" id="PF00487">
    <property type="entry name" value="FA_desaturase"/>
    <property type="match status" value="1"/>
</dbReference>
<name>W0PG24_ADVMD</name>
<evidence type="ECO:0000259" key="2">
    <source>
        <dbReference type="Pfam" id="PF00487"/>
    </source>
</evidence>
<keyword evidence="1" id="KW-1133">Transmembrane helix</keyword>
<dbReference type="EC" id="1.14.19.-" evidence="3"/>
<keyword evidence="1" id="KW-0472">Membrane</keyword>